<evidence type="ECO:0000313" key="14">
    <source>
        <dbReference type="Proteomes" id="UP001499841"/>
    </source>
</evidence>
<evidence type="ECO:0000256" key="5">
    <source>
        <dbReference type="ARBA" id="ARBA00022679"/>
    </source>
</evidence>
<dbReference type="Proteomes" id="UP001499841">
    <property type="component" value="Unassembled WGS sequence"/>
</dbReference>
<proteinExistence type="inferred from homology"/>
<comment type="catalytic activity">
    <reaction evidence="12">
        <text>propanoyl-CoA + phosphate = propanoyl phosphate + CoA</text>
        <dbReference type="Rhea" id="RHEA:28046"/>
        <dbReference type="ChEBI" id="CHEBI:43474"/>
        <dbReference type="ChEBI" id="CHEBI:57287"/>
        <dbReference type="ChEBI" id="CHEBI:57392"/>
        <dbReference type="ChEBI" id="CHEBI:58933"/>
        <dbReference type="EC" id="2.3.1.222"/>
    </reaction>
</comment>
<keyword evidence="6" id="KW-0479">Metal-binding</keyword>
<evidence type="ECO:0000256" key="1">
    <source>
        <dbReference type="ARBA" id="ARBA00001947"/>
    </source>
</evidence>
<dbReference type="InterPro" id="IPR008300">
    <property type="entry name" value="PTAC"/>
</dbReference>
<dbReference type="NCBIfam" id="NF011652">
    <property type="entry name" value="PRK15070.1"/>
    <property type="match status" value="1"/>
</dbReference>
<evidence type="ECO:0000256" key="10">
    <source>
        <dbReference type="ARBA" id="ARBA00030939"/>
    </source>
</evidence>
<evidence type="ECO:0000256" key="6">
    <source>
        <dbReference type="ARBA" id="ARBA00022723"/>
    </source>
</evidence>
<evidence type="ECO:0000256" key="7">
    <source>
        <dbReference type="ARBA" id="ARBA00022833"/>
    </source>
</evidence>
<evidence type="ECO:0000256" key="4">
    <source>
        <dbReference type="ARBA" id="ARBA00020837"/>
    </source>
</evidence>
<keyword evidence="8" id="KW-0012">Acyltransferase</keyword>
<evidence type="ECO:0000256" key="8">
    <source>
        <dbReference type="ARBA" id="ARBA00023315"/>
    </source>
</evidence>
<comment type="caution">
    <text evidence="13">The sequence shown here is derived from an EMBL/GenBank/DDBJ whole genome shotgun (WGS) entry which is preliminary data.</text>
</comment>
<comment type="cofactor">
    <cofactor evidence="1">
        <name>Zn(2+)</name>
        <dbReference type="ChEBI" id="CHEBI:29105"/>
    </cofactor>
</comment>
<evidence type="ECO:0000313" key="13">
    <source>
        <dbReference type="EMBL" id="GAA3512605.1"/>
    </source>
</evidence>
<dbReference type="EMBL" id="BAABBA010000039">
    <property type="protein sequence ID" value="GAA3512605.1"/>
    <property type="molecule type" value="Genomic_DNA"/>
</dbReference>
<evidence type="ECO:0000256" key="9">
    <source>
        <dbReference type="ARBA" id="ARBA00030044"/>
    </source>
</evidence>
<comment type="similarity">
    <text evidence="2">Belongs to the PduL family.</text>
</comment>
<name>A0ABP6UM53_9MICO</name>
<reference evidence="14" key="1">
    <citation type="journal article" date="2019" name="Int. J. Syst. Evol. Microbiol.">
        <title>The Global Catalogue of Microorganisms (GCM) 10K type strain sequencing project: providing services to taxonomists for standard genome sequencing and annotation.</title>
        <authorList>
            <consortium name="The Broad Institute Genomics Platform"/>
            <consortium name="The Broad Institute Genome Sequencing Center for Infectious Disease"/>
            <person name="Wu L."/>
            <person name="Ma J."/>
        </authorList>
    </citation>
    <scope>NUCLEOTIDE SEQUENCE [LARGE SCALE GENOMIC DNA]</scope>
    <source>
        <strain evidence="14">JCM 17459</strain>
    </source>
</reference>
<keyword evidence="14" id="KW-1185">Reference proteome</keyword>
<evidence type="ECO:0000256" key="12">
    <source>
        <dbReference type="ARBA" id="ARBA00047589"/>
    </source>
</evidence>
<keyword evidence="5" id="KW-0808">Transferase</keyword>
<accession>A0ABP6UM53</accession>
<gene>
    <name evidence="13" type="ORF">GCM10022262_40730</name>
</gene>
<protein>
    <recommendedName>
        <fullName evidence="4">Phosphate propanoyltransferase</fullName>
        <ecNumber evidence="3">2.3.1.222</ecNumber>
    </recommendedName>
    <alternativeName>
        <fullName evidence="10">Phosphate acyltransferase PduL</fullName>
    </alternativeName>
    <alternativeName>
        <fullName evidence="9">Phosphotransacylase PduL</fullName>
    </alternativeName>
    <alternativeName>
        <fullName evidence="11">Propanediol utilization protein PduL</fullName>
    </alternativeName>
</protein>
<dbReference type="PANTHER" id="PTHR39453:SF1">
    <property type="entry name" value="PHOSPHATE PROPANOYLTRANSFERASE"/>
    <property type="match status" value="1"/>
</dbReference>
<sequence>MPGTLLIDEIVERVLQRIAEADPAQTIVGISNRHVHLDDADFHTLFGYAKPTVKKYVRQRGEFAAEETVTLHGPRGHMDRVRVMGPNRPATQVELSRTDCFALGVAAPMAQSGNLAEAGPIEIEGPVGRVVKAHAAIVAGRHIHMGPDDAARLGVKDQDRVSVVFGGERGGRLDQFLVRVKESFLLELHLDTDEGNAIGARTGDYVTICDVPRRTSP</sequence>
<dbReference type="PANTHER" id="PTHR39453">
    <property type="entry name" value="PHOSPHATE PROPANOYLTRANSFERASE"/>
    <property type="match status" value="1"/>
</dbReference>
<keyword evidence="7" id="KW-0862">Zinc</keyword>
<dbReference type="Pfam" id="PF06130">
    <property type="entry name" value="PTAC"/>
    <property type="match status" value="1"/>
</dbReference>
<organism evidence="13 14">
    <name type="scientific">Georgenia daeguensis</name>
    <dbReference type="NCBI Taxonomy" id="908355"/>
    <lineage>
        <taxon>Bacteria</taxon>
        <taxon>Bacillati</taxon>
        <taxon>Actinomycetota</taxon>
        <taxon>Actinomycetes</taxon>
        <taxon>Micrococcales</taxon>
        <taxon>Bogoriellaceae</taxon>
        <taxon>Georgenia</taxon>
    </lineage>
</organism>
<evidence type="ECO:0000256" key="11">
    <source>
        <dbReference type="ARBA" id="ARBA00033077"/>
    </source>
</evidence>
<dbReference type="EC" id="2.3.1.222" evidence="3"/>
<evidence type="ECO:0000256" key="3">
    <source>
        <dbReference type="ARBA" id="ARBA00012206"/>
    </source>
</evidence>
<evidence type="ECO:0000256" key="2">
    <source>
        <dbReference type="ARBA" id="ARBA00007342"/>
    </source>
</evidence>